<dbReference type="Proteomes" id="UP000202259">
    <property type="component" value="Chromosome"/>
</dbReference>
<dbReference type="KEGG" id="cber:B5D82_03515"/>
<name>A0A222G4U2_9GAMM</name>
<dbReference type="HAMAP" id="MF_00825">
    <property type="entry name" value="3_HAO"/>
    <property type="match status" value="1"/>
</dbReference>
<keyword evidence="3 7" id="KW-0479">Metal-binding</keyword>
<feature type="binding site" evidence="7">
    <location>
        <position position="151"/>
    </location>
    <ligand>
        <name>Fe cation</name>
        <dbReference type="ChEBI" id="CHEBI:24875"/>
        <label>2</label>
    </ligand>
</feature>
<evidence type="ECO:0000256" key="2">
    <source>
        <dbReference type="ARBA" id="ARBA00022642"/>
    </source>
</evidence>
<feature type="binding site" evidence="7">
    <location>
        <position position="185"/>
    </location>
    <ligand>
        <name>Fe cation</name>
        <dbReference type="ChEBI" id="CHEBI:24875"/>
        <label>2</label>
    </ligand>
</feature>
<feature type="binding site" evidence="7">
    <location>
        <position position="123"/>
    </location>
    <ligand>
        <name>substrate</name>
    </ligand>
</feature>
<feature type="binding site" evidence="7">
    <location>
        <position position="188"/>
    </location>
    <ligand>
        <name>Fe cation</name>
        <dbReference type="ChEBI" id="CHEBI:24875"/>
        <label>2</label>
    </ligand>
</feature>
<dbReference type="PANTHER" id="PTHR15497">
    <property type="entry name" value="3-HYDROXYANTHRANILATE 3,4-DIOXYGENASE"/>
    <property type="match status" value="1"/>
</dbReference>
<comment type="cofactor">
    <cofactor evidence="7">
        <name>Fe(2+)</name>
        <dbReference type="ChEBI" id="CHEBI:29033"/>
    </cofactor>
    <text evidence="7">Binds 2 Fe(2+) ions per subunit.</text>
</comment>
<gene>
    <name evidence="7" type="primary">nbaC</name>
    <name evidence="8" type="ORF">B5D82_03515</name>
</gene>
<feature type="binding site" evidence="7">
    <location>
        <position position="133"/>
    </location>
    <ligand>
        <name>substrate</name>
    </ligand>
</feature>
<keyword evidence="4 7" id="KW-0223">Dioxygenase</keyword>
<evidence type="ECO:0000313" key="8">
    <source>
        <dbReference type="EMBL" id="ASP46928.1"/>
    </source>
</evidence>
<feature type="binding site" evidence="7">
    <location>
        <position position="51"/>
    </location>
    <ligand>
        <name>Fe cation</name>
        <dbReference type="ChEBI" id="CHEBI:24875"/>
        <label>1</label>
        <note>catalytic</note>
    </ligand>
</feature>
<feature type="binding site" evidence="7">
    <location>
        <position position="119"/>
    </location>
    <ligand>
        <name>Fe cation</name>
        <dbReference type="ChEBI" id="CHEBI:24875"/>
        <label>1</label>
        <note>catalytic</note>
    </ligand>
</feature>
<dbReference type="EMBL" id="CP020465">
    <property type="protein sequence ID" value="ASP46928.1"/>
    <property type="molecule type" value="Genomic_DNA"/>
</dbReference>
<keyword evidence="9" id="KW-1185">Reference proteome</keyword>
<dbReference type="GO" id="GO:0009435">
    <property type="term" value="P:NAD+ biosynthetic process"/>
    <property type="evidence" value="ECO:0007669"/>
    <property type="project" value="UniProtKB-UniPathway"/>
</dbReference>
<evidence type="ECO:0000256" key="3">
    <source>
        <dbReference type="ARBA" id="ARBA00022723"/>
    </source>
</evidence>
<sequence>MAKFSLPFNLQQWIDEHREQLKPPVCNKQIFEQDDYIVMVVGGPNNRSDFHYNETPELFYQLEGEMVLRVVNEDAADDIQKSYIQLSEEIEKSPSKAFEFTDIAIKAGEIFLLPPKVLHSPQRFEHSVGLVVEQKRAQGQQDALFWFCEGCKTPLYNEQFTLDNIETDLPKVFSNFYDNSQNCQCKKCGHTAKKS</sequence>
<keyword evidence="6 7" id="KW-0408">Iron</keyword>
<comment type="pathway">
    <text evidence="7">Cofactor biosynthesis; NAD(+) biosynthesis; quinolinate from L-kynurenine: step 3/3.</text>
</comment>
<feature type="binding site" evidence="7">
    <location>
        <position position="57"/>
    </location>
    <ligand>
        <name>Fe cation</name>
        <dbReference type="ChEBI" id="CHEBI:24875"/>
        <label>1</label>
        <note>catalytic</note>
    </ligand>
</feature>
<proteinExistence type="inferred from homology"/>
<accession>A0A222G4U2</accession>
<evidence type="ECO:0000313" key="9">
    <source>
        <dbReference type="Proteomes" id="UP000202259"/>
    </source>
</evidence>
<dbReference type="GO" id="GO:0019805">
    <property type="term" value="P:quinolinate biosynthetic process"/>
    <property type="evidence" value="ECO:0007669"/>
    <property type="project" value="UniProtKB-UniRule"/>
</dbReference>
<dbReference type="OrthoDB" id="5002379at2"/>
<dbReference type="GO" id="GO:0006569">
    <property type="term" value="P:L-tryptophan catabolic process"/>
    <property type="evidence" value="ECO:0007669"/>
    <property type="project" value="UniProtKB-UniRule"/>
</dbReference>
<dbReference type="InterPro" id="IPR010329">
    <property type="entry name" value="3hydroanth_dOase"/>
</dbReference>
<evidence type="ECO:0000256" key="1">
    <source>
        <dbReference type="ARBA" id="ARBA00002752"/>
    </source>
</evidence>
<dbReference type="RefSeq" id="WP_081149284.1">
    <property type="nucleotide sequence ID" value="NZ_CP020465.1"/>
</dbReference>
<dbReference type="PANTHER" id="PTHR15497:SF1">
    <property type="entry name" value="3-HYDROXYANTHRANILATE 3,4-DIOXYGENASE"/>
    <property type="match status" value="1"/>
</dbReference>
<dbReference type="CDD" id="cd06123">
    <property type="entry name" value="cupin_HAO"/>
    <property type="match status" value="1"/>
</dbReference>
<dbReference type="Gene3D" id="2.60.120.10">
    <property type="entry name" value="Jelly Rolls"/>
    <property type="match status" value="1"/>
</dbReference>
<reference evidence="8 9" key="1">
    <citation type="submission" date="2017-08" db="EMBL/GenBank/DDBJ databases">
        <title>Complete genome of Colwellia sp. NB097-1, a psychrophile bacterium ioslated from Bering Sea.</title>
        <authorList>
            <person name="Chen X."/>
        </authorList>
    </citation>
    <scope>NUCLEOTIDE SEQUENCE [LARGE SCALE GENOMIC DNA]</scope>
    <source>
        <strain evidence="8 9">NB097-1</strain>
    </source>
</reference>
<feature type="binding site" evidence="7">
    <location>
        <position position="57"/>
    </location>
    <ligand>
        <name>substrate</name>
    </ligand>
</feature>
<keyword evidence="2 7" id="KW-0662">Pyridine nucleotide biosynthesis</keyword>
<comment type="function">
    <text evidence="1 7">Catalyzes the oxidative ring opening of 3-hydroxyanthranilate to 2-amino-3-carboxymuconate semialdehyde, which spontaneously cyclizes to quinolinate.</text>
</comment>
<comment type="similarity">
    <text evidence="7">Belongs to the 3-HAO family.</text>
</comment>
<dbReference type="AlphaFoldDB" id="A0A222G4U2"/>
<evidence type="ECO:0000256" key="6">
    <source>
        <dbReference type="ARBA" id="ARBA00023004"/>
    </source>
</evidence>
<dbReference type="GO" id="GO:0008198">
    <property type="term" value="F:ferrous iron binding"/>
    <property type="evidence" value="ECO:0007669"/>
    <property type="project" value="UniProtKB-UniRule"/>
</dbReference>
<organism evidence="8 9">
    <name type="scientific">Cognaticolwellia beringensis</name>
    <dbReference type="NCBI Taxonomy" id="1967665"/>
    <lineage>
        <taxon>Bacteria</taxon>
        <taxon>Pseudomonadati</taxon>
        <taxon>Pseudomonadota</taxon>
        <taxon>Gammaproteobacteria</taxon>
        <taxon>Alteromonadales</taxon>
        <taxon>Colwelliaceae</taxon>
        <taxon>Cognaticolwellia</taxon>
    </lineage>
</organism>
<dbReference type="EC" id="1.13.11.6" evidence="7"/>
<comment type="catalytic activity">
    <reaction evidence="7">
        <text>3-hydroxyanthranilate + O2 = (2Z,4Z)-2-amino-3-carboxymuconate 6-semialdehyde</text>
        <dbReference type="Rhea" id="RHEA:17953"/>
        <dbReference type="ChEBI" id="CHEBI:15379"/>
        <dbReference type="ChEBI" id="CHEBI:36559"/>
        <dbReference type="ChEBI" id="CHEBI:77612"/>
        <dbReference type="EC" id="1.13.11.6"/>
    </reaction>
</comment>
<feature type="binding site" evidence="7">
    <location>
        <position position="47"/>
    </location>
    <ligand>
        <name>O2</name>
        <dbReference type="ChEBI" id="CHEBI:15379"/>
    </ligand>
</feature>
<dbReference type="GO" id="GO:0043420">
    <property type="term" value="P:anthranilate metabolic process"/>
    <property type="evidence" value="ECO:0007669"/>
    <property type="project" value="UniProtKB-UniRule"/>
</dbReference>
<comment type="subunit">
    <text evidence="7">Homodimer.</text>
</comment>
<evidence type="ECO:0000256" key="5">
    <source>
        <dbReference type="ARBA" id="ARBA00023002"/>
    </source>
</evidence>
<evidence type="ECO:0000256" key="7">
    <source>
        <dbReference type="HAMAP-Rule" id="MF_00825"/>
    </source>
</evidence>
<dbReference type="UniPathway" id="UPA00253">
    <property type="reaction ID" value="UER00330"/>
</dbReference>
<dbReference type="GO" id="GO:0000334">
    <property type="term" value="F:3-hydroxyanthranilate 3,4-dioxygenase activity"/>
    <property type="evidence" value="ECO:0007669"/>
    <property type="project" value="UniProtKB-UniRule"/>
</dbReference>
<dbReference type="SUPFAM" id="SSF51182">
    <property type="entry name" value="RmlC-like cupins"/>
    <property type="match status" value="1"/>
</dbReference>
<keyword evidence="5 7" id="KW-0560">Oxidoreductase</keyword>
<dbReference type="InterPro" id="IPR014710">
    <property type="entry name" value="RmlC-like_jellyroll"/>
</dbReference>
<dbReference type="Pfam" id="PF06052">
    <property type="entry name" value="3-HAO"/>
    <property type="match status" value="1"/>
</dbReference>
<evidence type="ECO:0000256" key="4">
    <source>
        <dbReference type="ARBA" id="ARBA00022964"/>
    </source>
</evidence>
<feature type="binding site" evidence="7">
    <location>
        <position position="148"/>
    </location>
    <ligand>
        <name>Fe cation</name>
        <dbReference type="ChEBI" id="CHEBI:24875"/>
        <label>2</label>
    </ligand>
</feature>
<dbReference type="InterPro" id="IPR011051">
    <property type="entry name" value="RmlC_Cupin_sf"/>
</dbReference>
<protein>
    <recommendedName>
        <fullName evidence="7">3-hydroxyanthranilate 3,4-dioxygenase</fullName>
        <ecNumber evidence="7">1.13.11.6</ecNumber>
    </recommendedName>
    <alternativeName>
        <fullName evidence="7">3-hydroxyanthranilate oxygenase</fullName>
        <shortName evidence="7">3-HAO</shortName>
    </alternativeName>
    <alternativeName>
        <fullName evidence="7">3-hydroxyanthranilic acid dioxygenase</fullName>
        <shortName evidence="7">HAD</shortName>
    </alternativeName>
</protein>